<evidence type="ECO:0000256" key="3">
    <source>
        <dbReference type="SAM" id="Phobius"/>
    </source>
</evidence>
<keyword evidence="2" id="KW-0175">Coiled coil</keyword>
<evidence type="ECO:0000259" key="4">
    <source>
        <dbReference type="Pfam" id="PF10145"/>
    </source>
</evidence>
<accession>A0ABV6HT61</accession>
<feature type="transmembrane region" description="Helical" evidence="3">
    <location>
        <begin position="577"/>
        <end position="598"/>
    </location>
</feature>
<feature type="transmembrane region" description="Helical" evidence="3">
    <location>
        <begin position="604"/>
        <end position="623"/>
    </location>
</feature>
<evidence type="ECO:0000256" key="1">
    <source>
        <dbReference type="ARBA" id="ARBA00022612"/>
    </source>
</evidence>
<feature type="domain" description="Phage tail tape measure protein" evidence="4">
    <location>
        <begin position="242"/>
        <end position="441"/>
    </location>
</feature>
<keyword evidence="3" id="KW-1133">Transmembrane helix</keyword>
<dbReference type="InterPro" id="IPR010090">
    <property type="entry name" value="Phage_tape_meas"/>
</dbReference>
<proteinExistence type="predicted"/>
<evidence type="ECO:0000313" key="6">
    <source>
        <dbReference type="Proteomes" id="UP001589769"/>
    </source>
</evidence>
<keyword evidence="3" id="KW-0812">Transmembrane</keyword>
<keyword evidence="6" id="KW-1185">Reference proteome</keyword>
<dbReference type="PANTHER" id="PTHR37813">
    <property type="entry name" value="FELS-2 PROPHAGE PROTEIN"/>
    <property type="match status" value="1"/>
</dbReference>
<dbReference type="Proteomes" id="UP001589769">
    <property type="component" value="Unassembled WGS sequence"/>
</dbReference>
<dbReference type="EMBL" id="JBHLWA010000001">
    <property type="protein sequence ID" value="MFC0322058.1"/>
    <property type="molecule type" value="Genomic_DNA"/>
</dbReference>
<evidence type="ECO:0000256" key="2">
    <source>
        <dbReference type="SAM" id="Coils"/>
    </source>
</evidence>
<dbReference type="Pfam" id="PF10145">
    <property type="entry name" value="PhageMin_Tail"/>
    <property type="match status" value="1"/>
</dbReference>
<sequence>MSNLNLTILLNAVDKITAPFKSASKASKTLSTALKDQYEQRKALEKQQKLISAYRELEKTLSQTANQFDQAKTKASQLKTELKNNDNPTTKLTNSYKKAHESVQKLKVKHTEQIAKLKEMRTALQQAGISSKNLSTEDTKLKTKIDSVTKSIDKQKQSLERLNKVQAQQQKYQKQVEALKNTSDKTKEFGQRSMVMGGAVLGTGAAMMKPAVEFEQAFSKVQALTRLDKNNAEDAAKIKALRDQAINLGATTSFTSTDVAAGQSYLAMAGFNQEQITQSMPAILNMTKAADMDMGRVSDISSDILSGYGKKAEEMGHVADVLTLTFTSSNVNLEMLGESMKYVGPIATKTGQSFESMAAMVGLLGNVGIKGSQAGTALRAMLNRLSGPTKEATKQLNKLGIKTKDAKGNLRAVPDILADVAKKTKKMGSADQIAILKDIFGEEAATAAAELIKQAGEGNIEEFFRKLKEAQGTSQKVADTMSDNLMGDLKGLDSAREALGITIFDGQSKALRELTQTATSWLRTVNEWIKANPELTSKIIRWVAILASAATVIGAVSIASSFILYPIARMGLGFLKVGGIALSLGGKFLGLIRVISLFAMTNPIILAIVAVIATLAAIGYLIYKNWEPIKNFFVQIWTNIKATFDGGIGEIGKLIVNWSPIGLFYKALAKVMSYFGIELPDNFVQFGTNIVDSLKKGIENKFSSVTNYIKEKVDWIKQKLGFSTEAETKINEIKEKAEQESLQKAVQQFHGGTNILMDEAMRGVLTQQKATGGYTGSGGKYDPAGIVHRGEFVFNKEATSRLGTGFLSTLHRAKTAKAGMVAAGLASSVAFAQPVSIDNRPPIAVQQQRQTQVQSTPMNISININVQNGNPEAIAAAVRKEIESIQRQQQAKNRSLLSDRD</sequence>
<feature type="coiled-coil region" evidence="2">
    <location>
        <begin position="107"/>
        <end position="182"/>
    </location>
</feature>
<dbReference type="PANTHER" id="PTHR37813:SF1">
    <property type="entry name" value="FELS-2 PROPHAGE PROTEIN"/>
    <property type="match status" value="1"/>
</dbReference>
<dbReference type="RefSeq" id="WP_382372444.1">
    <property type="nucleotide sequence ID" value="NZ_JBHLWA010000001.1"/>
</dbReference>
<organism evidence="5 6">
    <name type="scientific">Gallibacterium melopsittaci</name>
    <dbReference type="NCBI Taxonomy" id="516063"/>
    <lineage>
        <taxon>Bacteria</taxon>
        <taxon>Pseudomonadati</taxon>
        <taxon>Pseudomonadota</taxon>
        <taxon>Gammaproteobacteria</taxon>
        <taxon>Pasteurellales</taxon>
        <taxon>Pasteurellaceae</taxon>
        <taxon>Gallibacterium</taxon>
    </lineage>
</organism>
<gene>
    <name evidence="5" type="ORF">ACFFHT_00515</name>
</gene>
<keyword evidence="1" id="KW-1188">Viral release from host cell</keyword>
<protein>
    <submittedName>
        <fullName evidence="5">Phage tail tape measure protein</fullName>
    </submittedName>
</protein>
<name>A0ABV6HT61_9PAST</name>
<comment type="caution">
    <text evidence="5">The sequence shown here is derived from an EMBL/GenBank/DDBJ whole genome shotgun (WGS) entry which is preliminary data.</text>
</comment>
<evidence type="ECO:0000313" key="5">
    <source>
        <dbReference type="EMBL" id="MFC0322058.1"/>
    </source>
</evidence>
<dbReference type="NCBIfam" id="TIGR01760">
    <property type="entry name" value="tape_meas_TP901"/>
    <property type="match status" value="1"/>
</dbReference>
<reference evidence="5 6" key="1">
    <citation type="submission" date="2024-09" db="EMBL/GenBank/DDBJ databases">
        <authorList>
            <person name="Sun Q."/>
            <person name="Mori K."/>
        </authorList>
    </citation>
    <scope>NUCLEOTIDE SEQUENCE [LARGE SCALE GENOMIC DNA]</scope>
    <source>
        <strain evidence="5 6">CCM 7538</strain>
    </source>
</reference>
<keyword evidence="3" id="KW-0472">Membrane</keyword>
<feature type="coiled-coil region" evidence="2">
    <location>
        <begin position="54"/>
        <end position="81"/>
    </location>
</feature>
<feature type="transmembrane region" description="Helical" evidence="3">
    <location>
        <begin position="539"/>
        <end position="565"/>
    </location>
</feature>